<dbReference type="Proteomes" id="UP000322634">
    <property type="component" value="Unassembled WGS sequence"/>
</dbReference>
<gene>
    <name evidence="1" type="ORF">FXF65_42215</name>
</gene>
<evidence type="ECO:0000313" key="1">
    <source>
        <dbReference type="EMBL" id="TYC07613.1"/>
    </source>
</evidence>
<comment type="caution">
    <text evidence="1">The sequence shown here is derived from an EMBL/GenBank/DDBJ whole genome shotgun (WGS) entry which is preliminary data.</text>
</comment>
<dbReference type="InterPro" id="IPR035992">
    <property type="entry name" value="Ricin_B-like_lectins"/>
</dbReference>
<dbReference type="EMBL" id="VSFF01000021">
    <property type="protein sequence ID" value="TYC07613.1"/>
    <property type="molecule type" value="Genomic_DNA"/>
</dbReference>
<keyword evidence="2" id="KW-1185">Reference proteome</keyword>
<dbReference type="SUPFAM" id="SSF50370">
    <property type="entry name" value="Ricin B-like lectins"/>
    <property type="match status" value="1"/>
</dbReference>
<evidence type="ECO:0000313" key="2">
    <source>
        <dbReference type="Proteomes" id="UP000322634"/>
    </source>
</evidence>
<name>A0A5D0TPL9_9ACTN</name>
<dbReference type="OrthoDB" id="9839483at2"/>
<dbReference type="RefSeq" id="WP_148356101.1">
    <property type="nucleotide sequence ID" value="NZ_JBHSBF010000041.1"/>
</dbReference>
<proteinExistence type="predicted"/>
<organism evidence="1 2">
    <name type="scientific">Actinomadura syzygii</name>
    <dbReference type="NCBI Taxonomy" id="1427538"/>
    <lineage>
        <taxon>Bacteria</taxon>
        <taxon>Bacillati</taxon>
        <taxon>Actinomycetota</taxon>
        <taxon>Actinomycetes</taxon>
        <taxon>Streptosporangiales</taxon>
        <taxon>Thermomonosporaceae</taxon>
        <taxon>Actinomadura</taxon>
    </lineage>
</organism>
<accession>A0A5D0TPL9</accession>
<reference evidence="1 2" key="1">
    <citation type="submission" date="2019-08" db="EMBL/GenBank/DDBJ databases">
        <title>Actinomadura sp. nov. CYP1-5 isolated from mountain soil.</title>
        <authorList>
            <person name="Songsumanus A."/>
            <person name="Kuncharoen N."/>
            <person name="Kudo T."/>
            <person name="Yuki M."/>
            <person name="Igarashi Y."/>
            <person name="Tanasupawat S."/>
        </authorList>
    </citation>
    <scope>NUCLEOTIDE SEQUENCE [LARGE SCALE GENOMIC DNA]</scope>
    <source>
        <strain evidence="1 2">GKU157</strain>
    </source>
</reference>
<dbReference type="AlphaFoldDB" id="A0A5D0TPL9"/>
<evidence type="ECO:0008006" key="3">
    <source>
        <dbReference type="Google" id="ProtNLM"/>
    </source>
</evidence>
<sequence length="148" mass="16122">MAPAAAKAPASSDLAAAQKAARGAGSKMMKNKATGKCLRAYAGDLKLAKCNRNDDFQYLGQWASKMYFPNTGCASANIRTWDVRIESCANPPTRGYGFNWALLWEVRSYNTVGNTDGCYLEGGNKGNFVRCSPGYTGDSKKWQWGLWG</sequence>
<protein>
    <recommendedName>
        <fullName evidence="3">Ricin-type beta-trefoil lectin domain protein</fullName>
    </recommendedName>
</protein>